<name>A0A4R2D343_SHIGR</name>
<dbReference type="AlphaFoldDB" id="A0A4R2D343"/>
<dbReference type="Proteomes" id="UP000295351">
    <property type="component" value="Unassembled WGS sequence"/>
</dbReference>
<comment type="caution">
    <text evidence="1">The sequence shown here is derived from an EMBL/GenBank/DDBJ whole genome shotgun (WGS) entry which is preliminary data.</text>
</comment>
<accession>A0A4R2D343</accession>
<dbReference type="RefSeq" id="WP_133033412.1">
    <property type="nucleotide sequence ID" value="NZ_BAABEI010000012.1"/>
</dbReference>
<gene>
    <name evidence="1" type="ORF">EV665_102604</name>
</gene>
<evidence type="ECO:0000313" key="1">
    <source>
        <dbReference type="EMBL" id="TCN48075.1"/>
    </source>
</evidence>
<evidence type="ECO:0000313" key="2">
    <source>
        <dbReference type="Proteomes" id="UP000295351"/>
    </source>
</evidence>
<organism evidence="1 2">
    <name type="scientific">Shinella granuli</name>
    <dbReference type="NCBI Taxonomy" id="323621"/>
    <lineage>
        <taxon>Bacteria</taxon>
        <taxon>Pseudomonadati</taxon>
        <taxon>Pseudomonadota</taxon>
        <taxon>Alphaproteobacteria</taxon>
        <taxon>Hyphomicrobiales</taxon>
        <taxon>Rhizobiaceae</taxon>
        <taxon>Shinella</taxon>
    </lineage>
</organism>
<reference evidence="1 2" key="1">
    <citation type="submission" date="2019-03" db="EMBL/GenBank/DDBJ databases">
        <title>Genomic Encyclopedia of Type Strains, Phase IV (KMG-IV): sequencing the most valuable type-strain genomes for metagenomic binning, comparative biology and taxonomic classification.</title>
        <authorList>
            <person name="Goeker M."/>
        </authorList>
    </citation>
    <scope>NUCLEOTIDE SEQUENCE [LARGE SCALE GENOMIC DNA]</scope>
    <source>
        <strain evidence="1 2">DSM 18401</strain>
    </source>
</reference>
<keyword evidence="2" id="KW-1185">Reference proteome</keyword>
<sequence length="77" mass="8373">MSTIRTIPDIIKDCGGARRISDASEASSRPLKIDAVYKWAITGIPDRHWTLLMSLTETSAEELHAANCAVRTSETAA</sequence>
<proteinExistence type="predicted"/>
<protein>
    <submittedName>
        <fullName evidence="1">Uncharacterized protein</fullName>
    </submittedName>
</protein>
<dbReference type="EMBL" id="SLVX01000002">
    <property type="protein sequence ID" value="TCN48075.1"/>
    <property type="molecule type" value="Genomic_DNA"/>
</dbReference>